<comment type="subcellular location">
    <subcellularLocation>
        <location evidence="1">Membrane</location>
        <topology evidence="1">Multi-pass membrane protein</topology>
    </subcellularLocation>
</comment>
<evidence type="ECO:0000256" key="3">
    <source>
        <dbReference type="ARBA" id="ARBA00022448"/>
    </source>
</evidence>
<dbReference type="EMBL" id="JBBPCC010000033">
    <property type="protein sequence ID" value="MEK8132661.1"/>
    <property type="molecule type" value="Genomic_DNA"/>
</dbReference>
<evidence type="ECO:0000313" key="10">
    <source>
        <dbReference type="Proteomes" id="UP001469365"/>
    </source>
</evidence>
<keyword evidence="6 8" id="KW-1133">Transmembrane helix</keyword>
<keyword evidence="4" id="KW-0309">Germination</keyword>
<feature type="transmembrane region" description="Helical" evidence="8">
    <location>
        <begin position="187"/>
        <end position="206"/>
    </location>
</feature>
<feature type="transmembrane region" description="Helical" evidence="8">
    <location>
        <begin position="119"/>
        <end position="138"/>
    </location>
</feature>
<keyword evidence="10" id="KW-1185">Reference proteome</keyword>
<proteinExistence type="inferred from homology"/>
<dbReference type="Gene3D" id="1.20.1740.10">
    <property type="entry name" value="Amino acid/polyamine transporter I"/>
    <property type="match status" value="1"/>
</dbReference>
<feature type="transmembrane region" description="Helical" evidence="8">
    <location>
        <begin position="12"/>
        <end position="28"/>
    </location>
</feature>
<accession>A0ABU9DWP2</accession>
<dbReference type="PANTHER" id="PTHR34975:SF2">
    <property type="entry name" value="SPORE GERMINATION PROTEIN A2"/>
    <property type="match status" value="1"/>
</dbReference>
<evidence type="ECO:0000256" key="4">
    <source>
        <dbReference type="ARBA" id="ARBA00022544"/>
    </source>
</evidence>
<evidence type="ECO:0000256" key="7">
    <source>
        <dbReference type="ARBA" id="ARBA00023136"/>
    </source>
</evidence>
<keyword evidence="7 8" id="KW-0472">Membrane</keyword>
<feature type="transmembrane region" description="Helical" evidence="8">
    <location>
        <begin position="307"/>
        <end position="329"/>
    </location>
</feature>
<name>A0ABU9DWP2_9BACL</name>
<evidence type="ECO:0000256" key="8">
    <source>
        <dbReference type="SAM" id="Phobius"/>
    </source>
</evidence>
<feature type="transmembrane region" description="Helical" evidence="8">
    <location>
        <begin position="40"/>
        <end position="60"/>
    </location>
</feature>
<evidence type="ECO:0000313" key="9">
    <source>
        <dbReference type="EMBL" id="MEK8132661.1"/>
    </source>
</evidence>
<feature type="transmembrane region" description="Helical" evidence="8">
    <location>
        <begin position="218"/>
        <end position="244"/>
    </location>
</feature>
<reference evidence="9 10" key="1">
    <citation type="submission" date="2024-04" db="EMBL/GenBank/DDBJ databases">
        <title>draft genome sequnece of Paenibacillus filicis.</title>
        <authorList>
            <person name="Kim D.-U."/>
        </authorList>
    </citation>
    <scope>NUCLEOTIDE SEQUENCE [LARGE SCALE GENOMIC DNA]</scope>
    <source>
        <strain evidence="9 10">KACC14197</strain>
    </source>
</reference>
<dbReference type="Pfam" id="PF03845">
    <property type="entry name" value="Spore_permease"/>
    <property type="match status" value="1"/>
</dbReference>
<dbReference type="Proteomes" id="UP001469365">
    <property type="component" value="Unassembled WGS sequence"/>
</dbReference>
<dbReference type="PANTHER" id="PTHR34975">
    <property type="entry name" value="SPORE GERMINATION PROTEIN A2"/>
    <property type="match status" value="1"/>
</dbReference>
<feature type="transmembrane region" description="Helical" evidence="8">
    <location>
        <begin position="147"/>
        <end position="167"/>
    </location>
</feature>
<evidence type="ECO:0000256" key="5">
    <source>
        <dbReference type="ARBA" id="ARBA00022692"/>
    </source>
</evidence>
<dbReference type="InterPro" id="IPR004761">
    <property type="entry name" value="Spore_GerAB"/>
</dbReference>
<feature type="transmembrane region" description="Helical" evidence="8">
    <location>
        <begin position="264"/>
        <end position="286"/>
    </location>
</feature>
<feature type="transmembrane region" description="Helical" evidence="8">
    <location>
        <begin position="335"/>
        <end position="355"/>
    </location>
</feature>
<organism evidence="9 10">
    <name type="scientific">Paenibacillus filicis</name>
    <dbReference type="NCBI Taxonomy" id="669464"/>
    <lineage>
        <taxon>Bacteria</taxon>
        <taxon>Bacillati</taxon>
        <taxon>Bacillota</taxon>
        <taxon>Bacilli</taxon>
        <taxon>Bacillales</taxon>
        <taxon>Paenibacillaceae</taxon>
        <taxon>Paenibacillus</taxon>
    </lineage>
</organism>
<comment type="caution">
    <text evidence="9">The sequence shown here is derived from an EMBL/GenBank/DDBJ whole genome shotgun (WGS) entry which is preliminary data.</text>
</comment>
<dbReference type="NCBIfam" id="TIGR00912">
    <property type="entry name" value="2A0309"/>
    <property type="match status" value="1"/>
</dbReference>
<comment type="similarity">
    <text evidence="2">Belongs to the amino acid-polyamine-organocation (APC) superfamily. Spore germination protein (SGP) (TC 2.A.3.9) family.</text>
</comment>
<keyword evidence="3" id="KW-0813">Transport</keyword>
<keyword evidence="5 8" id="KW-0812">Transmembrane</keyword>
<evidence type="ECO:0000256" key="6">
    <source>
        <dbReference type="ARBA" id="ARBA00022989"/>
    </source>
</evidence>
<dbReference type="RefSeq" id="WP_341419799.1">
    <property type="nucleotide sequence ID" value="NZ_JBBPCC010000033.1"/>
</dbReference>
<protein>
    <submittedName>
        <fullName evidence="9">Endospore germination permease</fullName>
    </submittedName>
</protein>
<gene>
    <name evidence="9" type="ORF">WMW72_32750</name>
</gene>
<evidence type="ECO:0000256" key="1">
    <source>
        <dbReference type="ARBA" id="ARBA00004141"/>
    </source>
</evidence>
<sequence>MPGKEHIGTRQAAILVVYFAVGDMLLFLPSSMSSIVRQDAWISALIGLPIGIGLAWYIYWYSEKFPGRNLIGIHTLVLGRWLGGIVSLLYLGAFFNNSVVTIREIGDFVTTQMMTETPMRVICLLMIILSVIVIRSGLENIARSAEFFFPLYLLMLTTMVIFLLPEAHIAKLTPVMENGFQTLAEGVVYYVTFPFAEMFVFWMIFPHILKNKHLKRDYLLGVTIAGVIIFAMILMSLLVLGPYLTKHQMYSTYTLAKKVNIGHFVQRLEAIMALTWIMSTFMRSIIYGYAFIKGVSDLLKLRDYRPLTIPLGVTMFGYAVIVSPHVVYMNAINPYWILWDLTYVPVISILVFLIYRIKLRWGRGSSPSK</sequence>
<evidence type="ECO:0000256" key="2">
    <source>
        <dbReference type="ARBA" id="ARBA00007998"/>
    </source>
</evidence>